<sequence>MKIRLFFMALCLCVFASCEKDEPVISDEPVVPPTEQPEEPETPVEPEEPQEPISTDGIINWNNEFIIVGDNNMANIGSGTWNCITYGNGKYVAVGSDGDTAYSTDGVNWNKGNIGNLKIYRLNSVAYGNGKFVAVGETRNFTSDAAKRIYSTDGINWNKSEESYPYNDSHYNVAYGNGKFVTSIYADGDVLTSSDGITWRYSDNGISAGTPPIAFLNGEFISLSHNSTYTSTDGNSWSKKSNNLDFFAKSVCYGNGKYVAVGSYDDYKAIAYSTDAINWTIGWKLQKELYSVTYGNGKFAAIGEAGTTYISVDGANWSKVDIGISGTLYGIISVQ</sequence>
<proteinExistence type="predicted"/>
<protein>
    <submittedName>
        <fullName evidence="3">Conserved domain protein</fullName>
    </submittedName>
</protein>
<dbReference type="Proteomes" id="UP000010321">
    <property type="component" value="Unassembled WGS sequence"/>
</dbReference>
<keyword evidence="4" id="KW-1185">Reference proteome</keyword>
<reference evidence="3 4" key="1">
    <citation type="submission" date="2011-02" db="EMBL/GenBank/DDBJ databases">
        <authorList>
            <person name="Weinstock G."/>
            <person name="Sodergren E."/>
            <person name="Clifton S."/>
            <person name="Fulton L."/>
            <person name="Fulton B."/>
            <person name="Courtney L."/>
            <person name="Fronick C."/>
            <person name="Harrison M."/>
            <person name="Strong C."/>
            <person name="Farmer C."/>
            <person name="Delahaunty K."/>
            <person name="Markovic C."/>
            <person name="Hall O."/>
            <person name="Minx P."/>
            <person name="Tomlinson C."/>
            <person name="Mitreva M."/>
            <person name="Hou S."/>
            <person name="Chen J."/>
            <person name="Wollam A."/>
            <person name="Pepin K.H."/>
            <person name="Johnson M."/>
            <person name="Bhonagiri V."/>
            <person name="Zhang X."/>
            <person name="Suruliraj S."/>
            <person name="Warren W."/>
            <person name="Chinwalla A."/>
            <person name="Mardis E.R."/>
            <person name="Wilson R.K."/>
        </authorList>
    </citation>
    <scope>NUCLEOTIDE SEQUENCE [LARGE SCALE GENOMIC DNA]</scope>
    <source>
        <strain evidence="3 4">YIT 12056</strain>
    </source>
</reference>
<dbReference type="RefSeq" id="WP_009121101.1">
    <property type="nucleotide sequence ID" value="NZ_FQWK01000004.1"/>
</dbReference>
<dbReference type="PROSITE" id="PS51257">
    <property type="entry name" value="PROKAR_LIPOPROTEIN"/>
    <property type="match status" value="1"/>
</dbReference>
<dbReference type="SUPFAM" id="SSF50939">
    <property type="entry name" value="Sialidases"/>
    <property type="match status" value="2"/>
</dbReference>
<evidence type="ECO:0000313" key="4">
    <source>
        <dbReference type="Proteomes" id="UP000010321"/>
    </source>
</evidence>
<evidence type="ECO:0000256" key="1">
    <source>
        <dbReference type="SAM" id="MobiDB-lite"/>
    </source>
</evidence>
<feature type="chain" id="PRO_5045634072" evidence="2">
    <location>
        <begin position="17"/>
        <end position="335"/>
    </location>
</feature>
<feature type="signal peptide" evidence="2">
    <location>
        <begin position="1"/>
        <end position="16"/>
    </location>
</feature>
<gene>
    <name evidence="3" type="ORF">HMPREF9445_00913</name>
</gene>
<organism evidence="3 4">
    <name type="scientific">Bacteroides clarus YIT 12056</name>
    <dbReference type="NCBI Taxonomy" id="762984"/>
    <lineage>
        <taxon>Bacteria</taxon>
        <taxon>Pseudomonadati</taxon>
        <taxon>Bacteroidota</taxon>
        <taxon>Bacteroidia</taxon>
        <taxon>Bacteroidales</taxon>
        <taxon>Bacteroidaceae</taxon>
        <taxon>Bacteroides</taxon>
    </lineage>
</organism>
<name>A0ABN0CQL0_9BACE</name>
<evidence type="ECO:0000313" key="3">
    <source>
        <dbReference type="EMBL" id="EGF53397.1"/>
    </source>
</evidence>
<dbReference type="InterPro" id="IPR036278">
    <property type="entry name" value="Sialidase_sf"/>
</dbReference>
<comment type="caution">
    <text evidence="3">The sequence shown here is derived from an EMBL/GenBank/DDBJ whole genome shotgun (WGS) entry which is preliminary data.</text>
</comment>
<evidence type="ECO:0000256" key="2">
    <source>
        <dbReference type="SAM" id="SignalP"/>
    </source>
</evidence>
<keyword evidence="2" id="KW-0732">Signal</keyword>
<accession>A0ABN0CQL0</accession>
<dbReference type="EMBL" id="AFBM01000008">
    <property type="protein sequence ID" value="EGF53397.1"/>
    <property type="molecule type" value="Genomic_DNA"/>
</dbReference>
<feature type="region of interest" description="Disordered" evidence="1">
    <location>
        <begin position="25"/>
        <end position="56"/>
    </location>
</feature>
<feature type="compositionally biased region" description="Acidic residues" evidence="1">
    <location>
        <begin position="36"/>
        <end position="50"/>
    </location>
</feature>